<gene>
    <name evidence="1" type="ORF">B2M23_00140</name>
</gene>
<accession>A0AAC9QR63</accession>
<dbReference type="Proteomes" id="UP000192391">
    <property type="component" value="Chromosome"/>
</dbReference>
<dbReference type="KEGG" id="elim:B2M23_00140"/>
<evidence type="ECO:0000313" key="2">
    <source>
        <dbReference type="Proteomes" id="UP000192391"/>
    </source>
</evidence>
<reference evidence="2" key="1">
    <citation type="journal article" date="2017" name="Sci. Rep.">
        <title>Determination of the Genome and Primary Transcriptome of Syngas Fermenting Eubacterium limosum ATCC 8486.</title>
        <authorList>
            <person name="Song Y."/>
            <person name="Shin J."/>
            <person name="Jeong Y."/>
            <person name="Jin S."/>
            <person name="Lee J.K."/>
            <person name="Kim D.R."/>
            <person name="Kim S.C."/>
            <person name="Cho S."/>
            <person name="Cho B.K."/>
        </authorList>
    </citation>
    <scope>NUCLEOTIDE SEQUENCE [LARGE SCALE GENOMIC DNA]</scope>
    <source>
        <strain evidence="2">ATCC 8486</strain>
    </source>
</reference>
<protein>
    <submittedName>
        <fullName evidence="1">Uncharacterized protein</fullName>
    </submittedName>
</protein>
<proteinExistence type="predicted"/>
<dbReference type="EMBL" id="CP019962">
    <property type="protein sequence ID" value="ARD64056.1"/>
    <property type="molecule type" value="Genomic_DNA"/>
</dbReference>
<dbReference type="AlphaFoldDB" id="A0AAC9QR63"/>
<organism evidence="1 2">
    <name type="scientific">Eubacterium limosum</name>
    <dbReference type="NCBI Taxonomy" id="1736"/>
    <lineage>
        <taxon>Bacteria</taxon>
        <taxon>Bacillati</taxon>
        <taxon>Bacillota</taxon>
        <taxon>Clostridia</taxon>
        <taxon>Eubacteriales</taxon>
        <taxon>Eubacteriaceae</taxon>
        <taxon>Eubacterium</taxon>
    </lineage>
</organism>
<dbReference type="RefSeq" id="WP_038350800.1">
    <property type="nucleotide sequence ID" value="NZ_CP019962.1"/>
</dbReference>
<evidence type="ECO:0000313" key="1">
    <source>
        <dbReference type="EMBL" id="ARD64056.1"/>
    </source>
</evidence>
<name>A0AAC9QR63_EUBLI</name>
<sequence length="65" mass="7421">MDDKIHIPARKKAPIVKEERCVIRLSAEAYNALVDIYNESTLSMKDIASLIITQSVDRVVFDKEE</sequence>